<gene>
    <name evidence="3" type="ORF">CJD36_017640</name>
</gene>
<dbReference type="InterPro" id="IPR036938">
    <property type="entry name" value="PAP2/HPO_sf"/>
</dbReference>
<organism evidence="3 4">
    <name type="scientific">Flavipsychrobacter stenotrophus</name>
    <dbReference type="NCBI Taxonomy" id="2077091"/>
    <lineage>
        <taxon>Bacteria</taxon>
        <taxon>Pseudomonadati</taxon>
        <taxon>Bacteroidota</taxon>
        <taxon>Chitinophagia</taxon>
        <taxon>Chitinophagales</taxon>
        <taxon>Chitinophagaceae</taxon>
        <taxon>Flavipsychrobacter</taxon>
    </lineage>
</organism>
<dbReference type="PANTHER" id="PTHR14969">
    <property type="entry name" value="SPHINGOSINE-1-PHOSPHATE PHOSPHOHYDROLASE"/>
    <property type="match status" value="1"/>
</dbReference>
<dbReference type="SUPFAM" id="SSF48317">
    <property type="entry name" value="Acid phosphatase/Vanadium-dependent haloperoxidase"/>
    <property type="match status" value="1"/>
</dbReference>
<feature type="transmembrane region" description="Helical" evidence="1">
    <location>
        <begin position="61"/>
        <end position="83"/>
    </location>
</feature>
<name>A0A2S7SS55_9BACT</name>
<keyword evidence="1" id="KW-0812">Transmembrane</keyword>
<keyword evidence="4" id="KW-1185">Reference proteome</keyword>
<feature type="transmembrane region" description="Helical" evidence="1">
    <location>
        <begin position="166"/>
        <end position="184"/>
    </location>
</feature>
<dbReference type="InterPro" id="IPR000326">
    <property type="entry name" value="PAP2/HPO"/>
</dbReference>
<dbReference type="Pfam" id="PF01569">
    <property type="entry name" value="PAP2"/>
    <property type="match status" value="1"/>
</dbReference>
<feature type="transmembrane region" description="Helical" evidence="1">
    <location>
        <begin position="139"/>
        <end position="160"/>
    </location>
</feature>
<keyword evidence="1" id="KW-0472">Membrane</keyword>
<dbReference type="AlphaFoldDB" id="A0A2S7SS55"/>
<dbReference type="Proteomes" id="UP000239872">
    <property type="component" value="Unassembled WGS sequence"/>
</dbReference>
<sequence>MPNSLQDTILYWDHIAWYYVNIQWRTPLLDMVMPFLRNQWFWVPVYFFFAVFMPYKYGRKGAMWCLLFFISFIISDQVSAALLKPIFHRLRPCNNPALSDIIHIIVPCGSGYSFPSSHAANHFSISVFTGITLGRYYKWVWPVVILWAAVVCYAQVYVGVHYPLDVTVGACIGICAGTLTGKLFNRYFDLRSKPLEGQ</sequence>
<feature type="transmembrane region" description="Helical" evidence="1">
    <location>
        <begin position="39"/>
        <end position="55"/>
    </location>
</feature>
<protein>
    <submittedName>
        <fullName evidence="3">Phosphatase PAP2 family protein</fullName>
    </submittedName>
</protein>
<dbReference type="OrthoDB" id="9789113at2"/>
<evidence type="ECO:0000313" key="3">
    <source>
        <dbReference type="EMBL" id="PQJ09752.1"/>
    </source>
</evidence>
<reference evidence="3 4" key="1">
    <citation type="submission" date="2018-01" db="EMBL/GenBank/DDBJ databases">
        <title>A novel member of the phylum Bacteroidetes isolated from glacier ice.</title>
        <authorList>
            <person name="Liu Q."/>
            <person name="Xin Y.-H."/>
        </authorList>
    </citation>
    <scope>NUCLEOTIDE SEQUENCE [LARGE SCALE GENOMIC DNA]</scope>
    <source>
        <strain evidence="3 4">RB1R16</strain>
    </source>
</reference>
<keyword evidence="1" id="KW-1133">Transmembrane helix</keyword>
<dbReference type="PANTHER" id="PTHR14969:SF13">
    <property type="entry name" value="AT30094P"/>
    <property type="match status" value="1"/>
</dbReference>
<dbReference type="SMART" id="SM00014">
    <property type="entry name" value="acidPPc"/>
    <property type="match status" value="1"/>
</dbReference>
<comment type="caution">
    <text evidence="3">The sequence shown here is derived from an EMBL/GenBank/DDBJ whole genome shotgun (WGS) entry which is preliminary data.</text>
</comment>
<dbReference type="RefSeq" id="WP_105040524.1">
    <property type="nucleotide sequence ID" value="NZ_PPSL01000005.1"/>
</dbReference>
<evidence type="ECO:0000259" key="2">
    <source>
        <dbReference type="SMART" id="SM00014"/>
    </source>
</evidence>
<dbReference type="EMBL" id="PPSL01000005">
    <property type="protein sequence ID" value="PQJ09752.1"/>
    <property type="molecule type" value="Genomic_DNA"/>
</dbReference>
<dbReference type="Gene3D" id="1.20.144.10">
    <property type="entry name" value="Phosphatidic acid phosphatase type 2/haloperoxidase"/>
    <property type="match status" value="1"/>
</dbReference>
<dbReference type="CDD" id="cd03395">
    <property type="entry name" value="PAP2_like_4"/>
    <property type="match status" value="1"/>
</dbReference>
<accession>A0A2S7SS55</accession>
<evidence type="ECO:0000313" key="4">
    <source>
        <dbReference type="Proteomes" id="UP000239872"/>
    </source>
</evidence>
<feature type="domain" description="Phosphatidic acid phosphatase type 2/haloperoxidase" evidence="2">
    <location>
        <begin position="66"/>
        <end position="181"/>
    </location>
</feature>
<evidence type="ECO:0000256" key="1">
    <source>
        <dbReference type="SAM" id="Phobius"/>
    </source>
</evidence>
<proteinExistence type="predicted"/>